<gene>
    <name evidence="2" type="ORF">GCM10010468_81170</name>
</gene>
<dbReference type="Pfam" id="PF19953">
    <property type="entry name" value="EACC1"/>
    <property type="match status" value="1"/>
</dbReference>
<dbReference type="Proteomes" id="UP001501237">
    <property type="component" value="Unassembled WGS sequence"/>
</dbReference>
<evidence type="ECO:0000313" key="2">
    <source>
        <dbReference type="EMBL" id="GAA3243149.1"/>
    </source>
</evidence>
<feature type="transmembrane region" description="Helical" evidence="1">
    <location>
        <begin position="54"/>
        <end position="81"/>
    </location>
</feature>
<dbReference type="RefSeq" id="WP_344840055.1">
    <property type="nucleotide sequence ID" value="NZ_BAAAUV010000056.1"/>
</dbReference>
<evidence type="ECO:0000313" key="3">
    <source>
        <dbReference type="Proteomes" id="UP001501237"/>
    </source>
</evidence>
<keyword evidence="1" id="KW-0472">Membrane</keyword>
<dbReference type="InterPro" id="IPR045428">
    <property type="entry name" value="EACC1"/>
</dbReference>
<reference evidence="3" key="1">
    <citation type="journal article" date="2019" name="Int. J. Syst. Evol. Microbiol.">
        <title>The Global Catalogue of Microorganisms (GCM) 10K type strain sequencing project: providing services to taxonomists for standard genome sequencing and annotation.</title>
        <authorList>
            <consortium name="The Broad Institute Genomics Platform"/>
            <consortium name="The Broad Institute Genome Sequencing Center for Infectious Disease"/>
            <person name="Wu L."/>
            <person name="Ma J."/>
        </authorList>
    </citation>
    <scope>NUCLEOTIDE SEQUENCE [LARGE SCALE GENOMIC DNA]</scope>
    <source>
        <strain evidence="3">JCM 9377</strain>
    </source>
</reference>
<protein>
    <submittedName>
        <fullName evidence="2">Uncharacterized protein</fullName>
    </submittedName>
</protein>
<accession>A0ABP6QMP3</accession>
<comment type="caution">
    <text evidence="2">The sequence shown here is derived from an EMBL/GenBank/DDBJ whole genome shotgun (WGS) entry which is preliminary data.</text>
</comment>
<organism evidence="2 3">
    <name type="scientific">Actinocorallia longicatena</name>
    <dbReference type="NCBI Taxonomy" id="111803"/>
    <lineage>
        <taxon>Bacteria</taxon>
        <taxon>Bacillati</taxon>
        <taxon>Actinomycetota</taxon>
        <taxon>Actinomycetes</taxon>
        <taxon>Streptosporangiales</taxon>
        <taxon>Thermomonosporaceae</taxon>
        <taxon>Actinocorallia</taxon>
    </lineage>
</organism>
<dbReference type="EMBL" id="BAAAUV010000056">
    <property type="protein sequence ID" value="GAA3243149.1"/>
    <property type="molecule type" value="Genomic_DNA"/>
</dbReference>
<keyword evidence="1" id="KW-0812">Transmembrane</keyword>
<name>A0ABP6QMP3_9ACTN</name>
<sequence>MGSQIVRFDVSEEHSDLHRRDELARQFRRRLAERGVAAVPSGGPPPPGAKSATAAAIGTVAVAVGSSPVIAALVEGVFAWLSARGRRTVRVSVGDRVIELSDPSPEQERHLIAWITQHAGPS</sequence>
<keyword evidence="3" id="KW-1185">Reference proteome</keyword>
<evidence type="ECO:0000256" key="1">
    <source>
        <dbReference type="SAM" id="Phobius"/>
    </source>
</evidence>
<keyword evidence="1" id="KW-1133">Transmembrane helix</keyword>
<proteinExistence type="predicted"/>